<keyword evidence="1" id="KW-0433">Leucine-rich repeat</keyword>
<protein>
    <recommendedName>
        <fullName evidence="5">Leucine rich immune protein (Coil-less)</fullName>
    </recommendedName>
</protein>
<dbReference type="SUPFAM" id="SSF52058">
    <property type="entry name" value="L domain-like"/>
    <property type="match status" value="1"/>
</dbReference>
<keyword evidence="4" id="KW-1185">Reference proteome</keyword>
<evidence type="ECO:0000313" key="3">
    <source>
        <dbReference type="EnsemblMetazoa" id="ACUA023046-PA"/>
    </source>
</evidence>
<evidence type="ECO:0008006" key="5">
    <source>
        <dbReference type="Google" id="ProtNLM"/>
    </source>
</evidence>
<sequence length="390" mass="45522">MIESLGVLRCKKKDHPQPLESKLCGSDSSYYLPARSDAYTLHSYLQTTLTIPNNGSCENFVLYKAPLLRYVYIEHNLILNWIQIENCSLLSVPKTIRKVPHLTILIIKSCRVQHLNLNDLMHLASLHVVDLTHNQIVSIMVEPPSTTVLPLRRLYLAGNRLYQLNVSALHVLKELNCLVLDDNRIEEITSPLTLPMLEEFSIRNNRLRTLNCTDWYLPTLKYFFCSNNRLTIAPIEWQSMWRIDILDLSFNRLQTFRMDETYLTQLRGLNLAANQLTSVTTNQTYLRIPLERLRLAHNLLTALDISRWDMPNLWELDVNHNQLTELGDVFLRFPSLDSMMVLYYNHWSCAWLKRIHSGDLRRKNYGCLSTNQTCPDGRMMVAENVWICCW</sequence>
<dbReference type="Pfam" id="PF13855">
    <property type="entry name" value="LRR_8"/>
    <property type="match status" value="1"/>
</dbReference>
<dbReference type="EnsemblMetazoa" id="ACUA023046-RA">
    <property type="protein sequence ID" value="ACUA023046-PA"/>
    <property type="gene ID" value="ACUA023046"/>
</dbReference>
<dbReference type="InterPro" id="IPR032675">
    <property type="entry name" value="LRR_dom_sf"/>
</dbReference>
<evidence type="ECO:0000256" key="1">
    <source>
        <dbReference type="ARBA" id="ARBA00022614"/>
    </source>
</evidence>
<reference evidence="4" key="1">
    <citation type="submission" date="2013-09" db="EMBL/GenBank/DDBJ databases">
        <title>The Genome Sequence of Anopheles culicifacies species A.</title>
        <authorList>
            <consortium name="The Broad Institute Genomics Platform"/>
            <person name="Neafsey D.E."/>
            <person name="Besansky N."/>
            <person name="Howell P."/>
            <person name="Walton C."/>
            <person name="Young S.K."/>
            <person name="Zeng Q."/>
            <person name="Gargeya S."/>
            <person name="Fitzgerald M."/>
            <person name="Haas B."/>
            <person name="Abouelleil A."/>
            <person name="Allen A.W."/>
            <person name="Alvarado L."/>
            <person name="Arachchi H.M."/>
            <person name="Berlin A.M."/>
            <person name="Chapman S.B."/>
            <person name="Gainer-Dewar J."/>
            <person name="Goldberg J."/>
            <person name="Griggs A."/>
            <person name="Gujja S."/>
            <person name="Hansen M."/>
            <person name="Howarth C."/>
            <person name="Imamovic A."/>
            <person name="Ireland A."/>
            <person name="Larimer J."/>
            <person name="McCowan C."/>
            <person name="Murphy C."/>
            <person name="Pearson M."/>
            <person name="Poon T.W."/>
            <person name="Priest M."/>
            <person name="Roberts A."/>
            <person name="Saif S."/>
            <person name="Shea T."/>
            <person name="Sisk P."/>
            <person name="Sykes S."/>
            <person name="Wortman J."/>
            <person name="Nusbaum C."/>
            <person name="Birren B."/>
        </authorList>
    </citation>
    <scope>NUCLEOTIDE SEQUENCE [LARGE SCALE GENOMIC DNA]</scope>
    <source>
        <strain evidence="4">A-37</strain>
    </source>
</reference>
<evidence type="ECO:0000313" key="4">
    <source>
        <dbReference type="Proteomes" id="UP000075883"/>
    </source>
</evidence>
<reference evidence="3" key="2">
    <citation type="submission" date="2020-05" db="UniProtKB">
        <authorList>
            <consortium name="EnsemblMetazoa"/>
        </authorList>
    </citation>
    <scope>IDENTIFICATION</scope>
    <source>
        <strain evidence="3">A-37</strain>
    </source>
</reference>
<organism evidence="3 4">
    <name type="scientific">Anopheles culicifacies</name>
    <dbReference type="NCBI Taxonomy" id="139723"/>
    <lineage>
        <taxon>Eukaryota</taxon>
        <taxon>Metazoa</taxon>
        <taxon>Ecdysozoa</taxon>
        <taxon>Arthropoda</taxon>
        <taxon>Hexapoda</taxon>
        <taxon>Insecta</taxon>
        <taxon>Pterygota</taxon>
        <taxon>Neoptera</taxon>
        <taxon>Endopterygota</taxon>
        <taxon>Diptera</taxon>
        <taxon>Nematocera</taxon>
        <taxon>Culicoidea</taxon>
        <taxon>Culicidae</taxon>
        <taxon>Anophelinae</taxon>
        <taxon>Anopheles</taxon>
        <taxon>culicifacies species complex</taxon>
    </lineage>
</organism>
<dbReference type="PROSITE" id="PS51450">
    <property type="entry name" value="LRR"/>
    <property type="match status" value="1"/>
</dbReference>
<dbReference type="PANTHER" id="PTHR45712">
    <property type="entry name" value="AGAP008170-PA"/>
    <property type="match status" value="1"/>
</dbReference>
<dbReference type="InterPro" id="IPR001611">
    <property type="entry name" value="Leu-rich_rpt"/>
</dbReference>
<evidence type="ECO:0000256" key="2">
    <source>
        <dbReference type="ARBA" id="ARBA00022737"/>
    </source>
</evidence>
<dbReference type="Gene3D" id="3.80.10.10">
    <property type="entry name" value="Ribonuclease Inhibitor"/>
    <property type="match status" value="2"/>
</dbReference>
<dbReference type="VEuPathDB" id="VectorBase:ACUA023046"/>
<dbReference type="GO" id="GO:0005615">
    <property type="term" value="C:extracellular space"/>
    <property type="evidence" value="ECO:0007669"/>
    <property type="project" value="TreeGrafter"/>
</dbReference>
<name>A0A182MPA0_9DIPT</name>
<proteinExistence type="predicted"/>
<dbReference type="PANTHER" id="PTHR45712:SF22">
    <property type="entry name" value="INSULIN-LIKE GROWTH FACTOR-BINDING PROTEIN COMPLEX ACID LABILE SUBUNIT"/>
    <property type="match status" value="1"/>
</dbReference>
<keyword evidence="2" id="KW-0677">Repeat</keyword>
<dbReference type="AlphaFoldDB" id="A0A182MPA0"/>
<accession>A0A182MPA0</accession>
<dbReference type="Proteomes" id="UP000075883">
    <property type="component" value="Unassembled WGS sequence"/>
</dbReference>
<dbReference type="STRING" id="139723.A0A182MPA0"/>
<dbReference type="SMART" id="SM00369">
    <property type="entry name" value="LRR_TYP"/>
    <property type="match status" value="5"/>
</dbReference>
<dbReference type="InterPro" id="IPR050333">
    <property type="entry name" value="SLRP"/>
</dbReference>
<dbReference type="InterPro" id="IPR003591">
    <property type="entry name" value="Leu-rich_rpt_typical-subtyp"/>
</dbReference>
<dbReference type="EMBL" id="AXCM01000778">
    <property type="status" value="NOT_ANNOTATED_CDS"/>
    <property type="molecule type" value="Genomic_DNA"/>
</dbReference>